<proteinExistence type="predicted"/>
<dbReference type="PANTHER" id="PTHR33929">
    <property type="entry name" value="MEMBRANE-ASSOCIATED KINASE REGULATOR 2-RELATED"/>
    <property type="match status" value="1"/>
</dbReference>
<dbReference type="Proteomes" id="UP001222027">
    <property type="component" value="Unassembled WGS sequence"/>
</dbReference>
<evidence type="ECO:0000313" key="2">
    <source>
        <dbReference type="EMBL" id="KAJ8476596.1"/>
    </source>
</evidence>
<accession>A0AAV8PBZ1</accession>
<protein>
    <recommendedName>
        <fullName evidence="4">Membrane-associated kinase regulator 2</fullName>
    </recommendedName>
</protein>
<organism evidence="2 3">
    <name type="scientific">Ensete ventricosum</name>
    <name type="common">Abyssinian banana</name>
    <name type="synonym">Musa ensete</name>
    <dbReference type="NCBI Taxonomy" id="4639"/>
    <lineage>
        <taxon>Eukaryota</taxon>
        <taxon>Viridiplantae</taxon>
        <taxon>Streptophyta</taxon>
        <taxon>Embryophyta</taxon>
        <taxon>Tracheophyta</taxon>
        <taxon>Spermatophyta</taxon>
        <taxon>Magnoliopsida</taxon>
        <taxon>Liliopsida</taxon>
        <taxon>Zingiberales</taxon>
        <taxon>Musaceae</taxon>
        <taxon>Ensete</taxon>
    </lineage>
</organism>
<dbReference type="PANTHER" id="PTHR33929:SF1">
    <property type="entry name" value="MEMBRANE-ASSOCIATED KINASE REGULATOR 2-RELATED"/>
    <property type="match status" value="1"/>
</dbReference>
<dbReference type="AlphaFoldDB" id="A0AAV8PBZ1"/>
<comment type="caution">
    <text evidence="2">The sequence shown here is derived from an EMBL/GenBank/DDBJ whole genome shotgun (WGS) entry which is preliminary data.</text>
</comment>
<feature type="region of interest" description="Disordered" evidence="1">
    <location>
        <begin position="344"/>
        <end position="372"/>
    </location>
</feature>
<dbReference type="InterPro" id="IPR039619">
    <property type="entry name" value="MAKR2/5"/>
</dbReference>
<dbReference type="EMBL" id="JAQQAF010000006">
    <property type="protein sequence ID" value="KAJ8476596.1"/>
    <property type="molecule type" value="Genomic_DNA"/>
</dbReference>
<reference evidence="2 3" key="1">
    <citation type="submission" date="2022-12" db="EMBL/GenBank/DDBJ databases">
        <title>Chromosome-scale assembly of the Ensete ventricosum genome.</title>
        <authorList>
            <person name="Dussert Y."/>
            <person name="Stocks J."/>
            <person name="Wendawek A."/>
            <person name="Woldeyes F."/>
            <person name="Nichols R.A."/>
            <person name="Borrell J.S."/>
        </authorList>
    </citation>
    <scope>NUCLEOTIDE SEQUENCE [LARGE SCALE GENOMIC DNA]</scope>
    <source>
        <strain evidence="3">cv. Maze</strain>
        <tissue evidence="2">Seeds</tissue>
    </source>
</reference>
<feature type="region of interest" description="Disordered" evidence="1">
    <location>
        <begin position="82"/>
        <end position="105"/>
    </location>
</feature>
<evidence type="ECO:0000256" key="1">
    <source>
        <dbReference type="SAM" id="MobiDB-lite"/>
    </source>
</evidence>
<feature type="compositionally biased region" description="Low complexity" evidence="1">
    <location>
        <begin position="209"/>
        <end position="220"/>
    </location>
</feature>
<gene>
    <name evidence="2" type="ORF">OPV22_020323</name>
</gene>
<dbReference type="GO" id="GO:0005886">
    <property type="term" value="C:plasma membrane"/>
    <property type="evidence" value="ECO:0007669"/>
    <property type="project" value="InterPro"/>
</dbReference>
<keyword evidence="3" id="KW-1185">Reference proteome</keyword>
<evidence type="ECO:0008006" key="4">
    <source>
        <dbReference type="Google" id="ProtNLM"/>
    </source>
</evidence>
<name>A0AAV8PBZ1_ENSVE</name>
<sequence length="372" mass="39187">MESFTLLKYWRGGGGGGGSTVAETLRGCSATPVVATAFLRPSSSTTDDGGDDDDEGPFFDLEFPALTVDDEVEEGEFNFELSSVGNGGGGGGNGGGGGDDIRTEGFSPTEDLFFKGKLVPLGPSSIVIAASGSDNRPQYPAASILRSATKFRVFLLGLRKPKPTAAEPNAAAAVATASPRQQLEQHQSRFFVKFKVEELPIVSLFTRDNSSRNSSANRAAKPQAEDTAVSVTAAEEKRLAREVVQKYLNMIKPLYVRASRKHGEKPRLSGEAAPGEVETAPATAASAGVVKGLPAALRVVGKRLGKIRSASATVVAVPPPQRRDDTLLEQQDGIQSAIAHCKRSFTAPEKGSQSPLARSKSDPIRAMMGDQI</sequence>
<feature type="region of interest" description="Disordered" evidence="1">
    <location>
        <begin position="260"/>
        <end position="279"/>
    </location>
</feature>
<feature type="region of interest" description="Disordered" evidence="1">
    <location>
        <begin position="209"/>
        <end position="229"/>
    </location>
</feature>
<feature type="compositionally biased region" description="Gly residues" evidence="1">
    <location>
        <begin position="85"/>
        <end position="98"/>
    </location>
</feature>
<evidence type="ECO:0000313" key="3">
    <source>
        <dbReference type="Proteomes" id="UP001222027"/>
    </source>
</evidence>